<dbReference type="EMBL" id="GDRN01076797">
    <property type="protein sequence ID" value="JAI62855.1"/>
    <property type="molecule type" value="Transcribed_RNA"/>
</dbReference>
<keyword evidence="4 5" id="KW-0949">S-adenosyl-L-methionine</keyword>
<keyword evidence="5" id="KW-0479">Metal-binding</keyword>
<dbReference type="PANTHER" id="PTHR43464:SF19">
    <property type="entry name" value="UBIQUINONE BIOSYNTHESIS O-METHYLTRANSFERASE, MITOCHONDRIAL"/>
    <property type="match status" value="1"/>
</dbReference>
<dbReference type="EC" id="2.1.1.-" evidence="5"/>
<comment type="function">
    <text evidence="5">O-methyltransferase required for two non-consecutive steps during ubiquinone biosynthesis. Catalyzes the 2 O-methylation of 3,4-dihydroxy-5-(all-trans-polyprenyl)benzoic acid into 4-hydroxy-3-methoxy-5-(all-trans-polyprenyl)benzoic acid. Also catalyzes the last step of ubiquinone biosynthesis by mediating methylation of 3-demethylubiquinone into ubiquinone. Also able to mediate the methylation of 3-demethylubiquinol into ubiquinol.</text>
</comment>
<feature type="binding site" evidence="5">
    <location>
        <position position="215"/>
    </location>
    <ligand>
        <name>Mg(2+)</name>
        <dbReference type="ChEBI" id="CHEBI:18420"/>
    </ligand>
</feature>
<dbReference type="InterPro" id="IPR029063">
    <property type="entry name" value="SAM-dependent_MTases_sf"/>
</dbReference>
<evidence type="ECO:0000256" key="6">
    <source>
        <dbReference type="SAM" id="MobiDB-lite"/>
    </source>
</evidence>
<dbReference type="EC" id="2.1.1.64" evidence="5"/>
<feature type="binding site" evidence="5">
    <location>
        <position position="143"/>
    </location>
    <ligand>
        <name>S-adenosyl-L-methionine</name>
        <dbReference type="ChEBI" id="CHEBI:59789"/>
    </ligand>
</feature>
<dbReference type="SUPFAM" id="SSF53335">
    <property type="entry name" value="S-adenosyl-L-methionine-dependent methyltransferases"/>
    <property type="match status" value="1"/>
</dbReference>
<dbReference type="Gene3D" id="3.40.50.150">
    <property type="entry name" value="Vaccinia Virus protein VP39"/>
    <property type="match status" value="1"/>
</dbReference>
<evidence type="ECO:0000313" key="7">
    <source>
        <dbReference type="EMBL" id="JAI62856.1"/>
    </source>
</evidence>
<keyword evidence="5" id="KW-0472">Membrane</keyword>
<feature type="binding site" evidence="5">
    <location>
        <position position="216"/>
    </location>
    <ligand>
        <name>Mg(2+)</name>
        <dbReference type="ChEBI" id="CHEBI:18420"/>
    </ligand>
</feature>
<feature type="binding site" evidence="5">
    <location>
        <position position="109"/>
    </location>
    <ligand>
        <name>S-adenosyl-L-methionine</name>
        <dbReference type="ChEBI" id="CHEBI:59789"/>
    </ligand>
</feature>
<feature type="binding site" evidence="5">
    <location>
        <position position="211"/>
    </location>
    <ligand>
        <name>S-adenosyl-L-methionine</name>
        <dbReference type="ChEBI" id="CHEBI:59789"/>
    </ligand>
</feature>
<dbReference type="GO" id="GO:0046872">
    <property type="term" value="F:metal ion binding"/>
    <property type="evidence" value="ECO:0007669"/>
    <property type="project" value="UniProtKB-KW"/>
</dbReference>
<dbReference type="GO" id="GO:0061542">
    <property type="term" value="F:3-demethylubiquinol 3-O-methyltransferase activity"/>
    <property type="evidence" value="ECO:0007669"/>
    <property type="project" value="UniProtKB-UniRule"/>
</dbReference>
<dbReference type="GO" id="GO:0010420">
    <property type="term" value="F:polyprenyldihydroxybenzoate methyltransferase activity"/>
    <property type="evidence" value="ECO:0007669"/>
    <property type="project" value="UniProtKB-UniRule"/>
</dbReference>
<dbReference type="HAMAP" id="MF_00472">
    <property type="entry name" value="UbiG"/>
    <property type="match status" value="1"/>
</dbReference>
<keyword evidence="2 5" id="KW-0808">Transferase</keyword>
<comment type="catalytic activity">
    <reaction evidence="5">
        <text>a 3-demethylubiquinone + S-adenosyl-L-methionine = a ubiquinone + S-adenosyl-L-homocysteine</text>
        <dbReference type="Rhea" id="RHEA:81215"/>
        <dbReference type="Rhea" id="RHEA-COMP:9565"/>
        <dbReference type="Rhea" id="RHEA-COMP:19654"/>
        <dbReference type="ChEBI" id="CHEBI:16389"/>
        <dbReference type="ChEBI" id="CHEBI:57856"/>
        <dbReference type="ChEBI" id="CHEBI:59789"/>
        <dbReference type="ChEBI" id="CHEBI:231825"/>
    </reaction>
</comment>
<dbReference type="InterPro" id="IPR010233">
    <property type="entry name" value="UbiG_MeTrfase"/>
</dbReference>
<feature type="binding site" evidence="5">
    <location>
        <position position="164"/>
    </location>
    <ligand>
        <name>S-adenosyl-L-methionine</name>
        <dbReference type="ChEBI" id="CHEBI:59789"/>
    </ligand>
</feature>
<dbReference type="NCBIfam" id="TIGR01983">
    <property type="entry name" value="UbiG"/>
    <property type="match status" value="1"/>
</dbReference>
<keyword evidence="3 5" id="KW-0831">Ubiquinone biosynthesis</keyword>
<evidence type="ECO:0000256" key="2">
    <source>
        <dbReference type="ARBA" id="ARBA00022679"/>
    </source>
</evidence>
<dbReference type="GO" id="GO:0031314">
    <property type="term" value="C:extrinsic component of mitochondrial inner membrane"/>
    <property type="evidence" value="ECO:0007669"/>
    <property type="project" value="UniProtKB-UniRule"/>
</dbReference>
<feature type="compositionally biased region" description="Basic and acidic residues" evidence="6">
    <location>
        <begin position="64"/>
        <end position="74"/>
    </location>
</feature>
<dbReference type="Pfam" id="PF13489">
    <property type="entry name" value="Methyltransf_23"/>
    <property type="match status" value="1"/>
</dbReference>
<comment type="similarity">
    <text evidence="5">Belongs to the class I-like SAM-binding methyltransferase superfamily. UbiG/COQ3 family.</text>
</comment>
<reference evidence="7" key="1">
    <citation type="submission" date="2015-09" db="EMBL/GenBank/DDBJ databases">
        <title>Scylla olivacea transcriptome.</title>
        <authorList>
            <person name="Ikhwanuddin M."/>
        </authorList>
    </citation>
    <scope>NUCLEOTIDE SEQUENCE</scope>
</reference>
<evidence type="ECO:0000256" key="4">
    <source>
        <dbReference type="ARBA" id="ARBA00022691"/>
    </source>
</evidence>
<comment type="pathway">
    <text evidence="5">Cofactor biosynthesis; ubiquinone biosynthesis.</text>
</comment>
<sequence length="326" mass="36692">MLRTLPGSSMWRGLKRMLAPNALSMRKYDLFCTTIKDQPQDNEVSIPIQEARISSSSDNNVHSNDSEHSNRDGRTTYNEEEVAKFRTMADSWWDPHGDCKPLHSLNKLRVALVREGLINSQVTRREHISGPRPLTGLRILDVGCGGGILCEPLARLGATVTGLDAAQESTTVARLHADQDSRVKENVVYIHGTIEQHIQEINCKYDAVVASEVLEHVDDTELFICTCADAIRPGGSLFLTTINKTTCSWLGAIAIAEHMLHLLPPGTHDWNKFIPQQELLFLLERNGFVTRTVHGMRYNPLINEWFWHSNISINYAVHAIKECSRM</sequence>
<dbReference type="EMBL" id="GDRN01076796">
    <property type="protein sequence ID" value="JAI62856.1"/>
    <property type="molecule type" value="Transcribed_RNA"/>
</dbReference>
<comment type="catalytic activity">
    <reaction evidence="5">
        <text>a 3,4-dihydroxy-5-(all-trans-polyprenyl)benzoate + S-adenosyl-L-methionine = a 4-hydroxy-3-methoxy-5-(all-trans-polyprenyl)benzoate + S-adenosyl-L-homocysteine + H(+)</text>
        <dbReference type="Rhea" id="RHEA:44452"/>
        <dbReference type="Rhea" id="RHEA-COMP:10930"/>
        <dbReference type="Rhea" id="RHEA-COMP:10931"/>
        <dbReference type="ChEBI" id="CHEBI:15378"/>
        <dbReference type="ChEBI" id="CHEBI:57856"/>
        <dbReference type="ChEBI" id="CHEBI:59789"/>
        <dbReference type="ChEBI" id="CHEBI:64694"/>
        <dbReference type="ChEBI" id="CHEBI:84443"/>
        <dbReference type="EC" id="2.1.1.114"/>
    </reaction>
</comment>
<dbReference type="EC" id="2.1.1.114" evidence="5"/>
<dbReference type="GO" id="GO:0032259">
    <property type="term" value="P:methylation"/>
    <property type="evidence" value="ECO:0007669"/>
    <property type="project" value="UniProtKB-KW"/>
</dbReference>
<comment type="subcellular location">
    <subcellularLocation>
        <location evidence="5">Mitochondrion inner membrane</location>
        <topology evidence="5">Peripheral membrane protein</topology>
        <orientation evidence="5">Matrix side</orientation>
    </subcellularLocation>
</comment>
<dbReference type="UniPathway" id="UPA00232"/>
<keyword evidence="5" id="KW-0460">Magnesium</keyword>
<feature type="compositionally biased region" description="Low complexity" evidence="6">
    <location>
        <begin position="54"/>
        <end position="63"/>
    </location>
</feature>
<evidence type="ECO:0000256" key="3">
    <source>
        <dbReference type="ARBA" id="ARBA00022688"/>
    </source>
</evidence>
<evidence type="ECO:0000256" key="5">
    <source>
        <dbReference type="HAMAP-Rule" id="MF_03190"/>
    </source>
</evidence>
<comment type="catalytic activity">
    <reaction evidence="5">
        <text>a 3-demethylubiquinol + S-adenosyl-L-methionine = a ubiquinol + S-adenosyl-L-homocysteine + H(+)</text>
        <dbReference type="Rhea" id="RHEA:44380"/>
        <dbReference type="Rhea" id="RHEA-COMP:9566"/>
        <dbReference type="Rhea" id="RHEA-COMP:10914"/>
        <dbReference type="ChEBI" id="CHEBI:15378"/>
        <dbReference type="ChEBI" id="CHEBI:17976"/>
        <dbReference type="ChEBI" id="CHEBI:57856"/>
        <dbReference type="ChEBI" id="CHEBI:59789"/>
        <dbReference type="ChEBI" id="CHEBI:84422"/>
        <dbReference type="EC" id="2.1.1.64"/>
    </reaction>
</comment>
<accession>A0A0N7ZBX4</accession>
<comment type="subunit">
    <text evidence="5">Component of a multi-subunit COQ enzyme complex.</text>
</comment>
<dbReference type="EMBL" id="GDRN01076795">
    <property type="protein sequence ID" value="JAI62857.1"/>
    <property type="molecule type" value="Transcribed_RNA"/>
</dbReference>
<feature type="binding site" evidence="5">
    <location>
        <position position="212"/>
    </location>
    <ligand>
        <name>Mg(2+)</name>
        <dbReference type="ChEBI" id="CHEBI:18420"/>
    </ligand>
</feature>
<name>A0A0N7ZBX4_SCYOL</name>
<proteinExistence type="inferred from homology"/>
<evidence type="ECO:0000256" key="1">
    <source>
        <dbReference type="ARBA" id="ARBA00022603"/>
    </source>
</evidence>
<keyword evidence="5" id="KW-0496">Mitochondrion</keyword>
<dbReference type="CDD" id="cd02440">
    <property type="entry name" value="AdoMet_MTases"/>
    <property type="match status" value="1"/>
</dbReference>
<dbReference type="PANTHER" id="PTHR43464">
    <property type="entry name" value="METHYLTRANSFERASE"/>
    <property type="match status" value="1"/>
</dbReference>
<organism evidence="7">
    <name type="scientific">Scylla olivacea</name>
    <name type="common">Orange mud crab</name>
    <name type="synonym">Cancer olivacea</name>
    <dbReference type="NCBI Taxonomy" id="85551"/>
    <lineage>
        <taxon>Eukaryota</taxon>
        <taxon>Metazoa</taxon>
        <taxon>Ecdysozoa</taxon>
        <taxon>Arthropoda</taxon>
        <taxon>Crustacea</taxon>
        <taxon>Multicrustacea</taxon>
        <taxon>Malacostraca</taxon>
        <taxon>Eumalacostraca</taxon>
        <taxon>Eucarida</taxon>
        <taxon>Decapoda</taxon>
        <taxon>Pleocyemata</taxon>
        <taxon>Brachyura</taxon>
        <taxon>Eubrachyura</taxon>
        <taxon>Portunoidea</taxon>
        <taxon>Portunidae</taxon>
        <taxon>Portuninae</taxon>
        <taxon>Scylla</taxon>
    </lineage>
</organism>
<dbReference type="AlphaFoldDB" id="A0A0N7ZBX4"/>
<protein>
    <recommendedName>
        <fullName evidence="5">Ubiquinone biosynthesis O-methyltransferase, mitochondrial</fullName>
    </recommendedName>
    <alternativeName>
        <fullName evidence="5">3-demethylubiquinol 3-O-methyltransferase</fullName>
        <ecNumber evidence="5">2.1.1.64</ecNumber>
    </alternativeName>
    <alternativeName>
        <fullName evidence="5">3-demethylubiquinone 3-O-methyltransferase</fullName>
        <ecNumber evidence="5">2.1.1.-</ecNumber>
    </alternativeName>
    <alternativeName>
        <fullName evidence="5">Polyprenyldihydroxybenzoate methyltransferase</fullName>
        <ecNumber evidence="5">2.1.1.114</ecNumber>
    </alternativeName>
</protein>
<feature type="region of interest" description="Disordered" evidence="6">
    <location>
        <begin position="52"/>
        <end position="78"/>
    </location>
</feature>
<dbReference type="EMBL" id="GDRN01076798">
    <property type="protein sequence ID" value="JAI62854.1"/>
    <property type="molecule type" value="Transcribed_RNA"/>
</dbReference>
<keyword evidence="5" id="KW-0999">Mitochondrion inner membrane</keyword>
<keyword evidence="1 5" id="KW-0489">Methyltransferase</keyword>
<comment type="cofactor">
    <cofactor evidence="5">
        <name>Mg(2+)</name>
        <dbReference type="ChEBI" id="CHEBI:18420"/>
    </cofactor>
</comment>